<organism evidence="1 2">
    <name type="scientific">Halobaculum halobium</name>
    <dbReference type="NCBI Taxonomy" id="3032281"/>
    <lineage>
        <taxon>Archaea</taxon>
        <taxon>Methanobacteriati</taxon>
        <taxon>Methanobacteriota</taxon>
        <taxon>Stenosarchaea group</taxon>
        <taxon>Halobacteria</taxon>
        <taxon>Halobacteriales</taxon>
        <taxon>Haloferacaceae</taxon>
        <taxon>Halobaculum</taxon>
    </lineage>
</organism>
<evidence type="ECO:0000313" key="1">
    <source>
        <dbReference type="EMBL" id="MFC6787490.1"/>
    </source>
</evidence>
<dbReference type="AlphaFoldDB" id="A0ABD5TIZ9"/>
<sequence>MSDDALIREPGEVRQVIPRDAIPSVDDPTFVAVADGELDPDEEVIALEIDGEARAYPVRYLHYHEIVNDEIAGRPVAVTWCPLCGSAVVYDRVVDGRTLEFGVSGKLADDDLVMYDRETGSEWKQSAGVAIGGKLRGTRLDVLAASLYTLSCFRDHHPEGAVMAPPGGASEAASDDDRPASIDYDAGPYEAYFDTEGFGLEAHRGDGSGSRTWDLDWLDPKAVVCGLSFDDANGDRESVGVPEPVVADAGGLVTLAVGAVDVVVFATDDRGVHAFRDPGYDWEPRSGGFRGGDALWNGATGETVDQPAAHTGAASVGDALERLPARRLFAFAWVDDHGADSLVRA</sequence>
<reference evidence="1 2" key="1">
    <citation type="journal article" date="2019" name="Int. J. Syst. Evol. Microbiol.">
        <title>The Global Catalogue of Microorganisms (GCM) 10K type strain sequencing project: providing services to taxonomists for standard genome sequencing and annotation.</title>
        <authorList>
            <consortium name="The Broad Institute Genomics Platform"/>
            <consortium name="The Broad Institute Genome Sequencing Center for Infectious Disease"/>
            <person name="Wu L."/>
            <person name="Ma J."/>
        </authorList>
    </citation>
    <scope>NUCLEOTIDE SEQUENCE [LARGE SCALE GENOMIC DNA]</scope>
    <source>
        <strain evidence="1 2">SYNS20</strain>
    </source>
</reference>
<name>A0ABD5TIZ9_9EURY</name>
<dbReference type="Pfam" id="PF11376">
    <property type="entry name" value="DUF3179"/>
    <property type="match status" value="1"/>
</dbReference>
<dbReference type="GeneID" id="81210616"/>
<evidence type="ECO:0000313" key="2">
    <source>
        <dbReference type="Proteomes" id="UP001596443"/>
    </source>
</evidence>
<proteinExistence type="predicted"/>
<dbReference type="EMBL" id="JBHSWX010000012">
    <property type="protein sequence ID" value="MFC6787490.1"/>
    <property type="molecule type" value="Genomic_DNA"/>
</dbReference>
<dbReference type="InterPro" id="IPR021516">
    <property type="entry name" value="DUF3179"/>
</dbReference>
<dbReference type="RefSeq" id="WP_284061642.1">
    <property type="nucleotide sequence ID" value="NZ_CP126158.1"/>
</dbReference>
<keyword evidence="2" id="KW-1185">Reference proteome</keyword>
<accession>A0ABD5TIZ9</accession>
<dbReference type="Proteomes" id="UP001596443">
    <property type="component" value="Unassembled WGS sequence"/>
</dbReference>
<protein>
    <submittedName>
        <fullName evidence="1">DUF3179 domain-containing protein</fullName>
    </submittedName>
</protein>
<comment type="caution">
    <text evidence="1">The sequence shown here is derived from an EMBL/GenBank/DDBJ whole genome shotgun (WGS) entry which is preliminary data.</text>
</comment>
<gene>
    <name evidence="1" type="ORF">ACFQFD_16230</name>
</gene>